<dbReference type="PANTHER" id="PTHR20854:SF4">
    <property type="entry name" value="INOSITOL-1-MONOPHOSPHATASE-RELATED"/>
    <property type="match status" value="1"/>
</dbReference>
<evidence type="ECO:0000256" key="2">
    <source>
        <dbReference type="ARBA" id="ARBA00022723"/>
    </source>
</evidence>
<dbReference type="Gene3D" id="3.30.540.10">
    <property type="entry name" value="Fructose-1,6-Bisphosphatase, subunit A, domain 1"/>
    <property type="match status" value="1"/>
</dbReference>
<feature type="binding site" evidence="5">
    <location>
        <position position="96"/>
    </location>
    <ligand>
        <name>Mg(2+)</name>
        <dbReference type="ChEBI" id="CHEBI:18420"/>
        <label>1</label>
        <note>catalytic</note>
    </ligand>
</feature>
<feature type="binding site" evidence="5">
    <location>
        <position position="97"/>
    </location>
    <ligand>
        <name>Mg(2+)</name>
        <dbReference type="ChEBI" id="CHEBI:18420"/>
        <label>1</label>
        <note>catalytic</note>
    </ligand>
</feature>
<dbReference type="Proteomes" id="UP000521199">
    <property type="component" value="Unassembled WGS sequence"/>
</dbReference>
<evidence type="ECO:0000256" key="4">
    <source>
        <dbReference type="ARBA" id="ARBA00022842"/>
    </source>
</evidence>
<accession>A0A7W8FYB9</accession>
<dbReference type="AlphaFoldDB" id="A0A7W8FYB9"/>
<dbReference type="SUPFAM" id="SSF56655">
    <property type="entry name" value="Carbohydrate phosphatase"/>
    <property type="match status" value="1"/>
</dbReference>
<keyword evidence="3 6" id="KW-0378">Hydrolase</keyword>
<dbReference type="Pfam" id="PF00459">
    <property type="entry name" value="Inositol_P"/>
    <property type="match status" value="1"/>
</dbReference>
<comment type="caution">
    <text evidence="6">The sequence shown here is derived from an EMBL/GenBank/DDBJ whole genome shotgun (WGS) entry which is preliminary data.</text>
</comment>
<evidence type="ECO:0000256" key="3">
    <source>
        <dbReference type="ARBA" id="ARBA00022801"/>
    </source>
</evidence>
<dbReference type="PRINTS" id="PR00377">
    <property type="entry name" value="IMPHPHTASES"/>
</dbReference>
<dbReference type="GO" id="GO:0046872">
    <property type="term" value="F:metal ion binding"/>
    <property type="evidence" value="ECO:0007669"/>
    <property type="project" value="UniProtKB-KW"/>
</dbReference>
<organism evidence="6 7">
    <name type="scientific">Chiayiivirga flava</name>
    <dbReference type="NCBI Taxonomy" id="659595"/>
    <lineage>
        <taxon>Bacteria</taxon>
        <taxon>Pseudomonadati</taxon>
        <taxon>Pseudomonadota</taxon>
        <taxon>Gammaproteobacteria</taxon>
        <taxon>Lysobacterales</taxon>
        <taxon>Lysobacteraceae</taxon>
        <taxon>Chiayiivirga</taxon>
    </lineage>
</organism>
<dbReference type="RefSeq" id="WP_183959750.1">
    <property type="nucleotide sequence ID" value="NZ_JACHHP010000001.1"/>
</dbReference>
<evidence type="ECO:0000313" key="6">
    <source>
        <dbReference type="EMBL" id="MBB5207232.1"/>
    </source>
</evidence>
<dbReference type="GO" id="GO:0004401">
    <property type="term" value="F:histidinol-phosphatase activity"/>
    <property type="evidence" value="ECO:0007669"/>
    <property type="project" value="UniProtKB-EC"/>
</dbReference>
<proteinExistence type="inferred from homology"/>
<dbReference type="PANTHER" id="PTHR20854">
    <property type="entry name" value="INOSITOL MONOPHOSPHATASE"/>
    <property type="match status" value="1"/>
</dbReference>
<keyword evidence="7" id="KW-1185">Reference proteome</keyword>
<comment type="cofactor">
    <cofactor evidence="5">
        <name>Mg(2+)</name>
        <dbReference type="ChEBI" id="CHEBI:18420"/>
    </cofactor>
</comment>
<feature type="binding site" evidence="5">
    <location>
        <position position="79"/>
    </location>
    <ligand>
        <name>Mg(2+)</name>
        <dbReference type="ChEBI" id="CHEBI:18420"/>
        <label>1</label>
        <note>catalytic</note>
    </ligand>
</feature>
<keyword evidence="2 5" id="KW-0479">Metal-binding</keyword>
<evidence type="ECO:0000256" key="5">
    <source>
        <dbReference type="PIRSR" id="PIRSR600760-2"/>
    </source>
</evidence>
<evidence type="ECO:0000256" key="1">
    <source>
        <dbReference type="ARBA" id="ARBA00009759"/>
    </source>
</evidence>
<sequence>MTQASAAIECTDSFLDDALAVAREAAAAAARIISGYYRDGVEAMLKPDATPVTQADIEAETAIRTVLRRAFPQHAIHGEEQGRDGEGDILWLVDPLDGTKSFVRRNPIFSTQIALMVRGELVLGVSGASEYGETAWARRGGGAFIDGTRVHVADTNDIARAVVSTGNLKSLARGSRWPALGALLCEANRGRGYGDFLHYHLLAAGSVDVVIESDVNILDIAALAVIVREAGGTFTDLDGAELTLDTRSVLAAVPALHGAVSPRFHGWNDVQAA</sequence>
<dbReference type="EMBL" id="JACHHP010000001">
    <property type="protein sequence ID" value="MBB5207232.1"/>
    <property type="molecule type" value="Genomic_DNA"/>
</dbReference>
<dbReference type="GO" id="GO:0006020">
    <property type="term" value="P:inositol metabolic process"/>
    <property type="evidence" value="ECO:0007669"/>
    <property type="project" value="TreeGrafter"/>
</dbReference>
<evidence type="ECO:0000313" key="7">
    <source>
        <dbReference type="Proteomes" id="UP000521199"/>
    </source>
</evidence>
<dbReference type="EC" id="3.1.3.15" evidence="6"/>
<dbReference type="PROSITE" id="PS00629">
    <property type="entry name" value="IMP_1"/>
    <property type="match status" value="1"/>
</dbReference>
<dbReference type="InterPro" id="IPR020583">
    <property type="entry name" value="Inositol_monoP_metal-BS"/>
</dbReference>
<name>A0A7W8FYB9_9GAMM</name>
<gene>
    <name evidence="6" type="ORF">HNQ52_000748</name>
</gene>
<feature type="binding site" evidence="5">
    <location>
        <position position="94"/>
    </location>
    <ligand>
        <name>Mg(2+)</name>
        <dbReference type="ChEBI" id="CHEBI:18420"/>
        <label>1</label>
        <note>catalytic</note>
    </ligand>
</feature>
<feature type="binding site" evidence="5">
    <location>
        <position position="219"/>
    </location>
    <ligand>
        <name>Mg(2+)</name>
        <dbReference type="ChEBI" id="CHEBI:18420"/>
        <label>1</label>
        <note>catalytic</note>
    </ligand>
</feature>
<dbReference type="GO" id="GO:0007165">
    <property type="term" value="P:signal transduction"/>
    <property type="evidence" value="ECO:0007669"/>
    <property type="project" value="TreeGrafter"/>
</dbReference>
<dbReference type="Gene3D" id="3.40.190.80">
    <property type="match status" value="1"/>
</dbReference>
<dbReference type="GO" id="GO:0008934">
    <property type="term" value="F:inositol monophosphate 1-phosphatase activity"/>
    <property type="evidence" value="ECO:0007669"/>
    <property type="project" value="TreeGrafter"/>
</dbReference>
<protein>
    <submittedName>
        <fullName evidence="6">Histidinol-phosphatase</fullName>
        <ecNumber evidence="6">3.1.3.15</ecNumber>
    </submittedName>
</protein>
<reference evidence="6 7" key="1">
    <citation type="submission" date="2020-08" db="EMBL/GenBank/DDBJ databases">
        <title>Genomic Encyclopedia of Type Strains, Phase IV (KMG-IV): sequencing the most valuable type-strain genomes for metagenomic binning, comparative biology and taxonomic classification.</title>
        <authorList>
            <person name="Goeker M."/>
        </authorList>
    </citation>
    <scope>NUCLEOTIDE SEQUENCE [LARGE SCALE GENOMIC DNA]</scope>
    <source>
        <strain evidence="6 7">DSM 24163</strain>
    </source>
</reference>
<comment type="similarity">
    <text evidence="1">Belongs to the inositol monophosphatase superfamily.</text>
</comment>
<keyword evidence="4 5" id="KW-0460">Magnesium</keyword>
<dbReference type="InterPro" id="IPR000760">
    <property type="entry name" value="Inositol_monophosphatase-like"/>
</dbReference>